<evidence type="ECO:0000259" key="3">
    <source>
        <dbReference type="Pfam" id="PF05368"/>
    </source>
</evidence>
<proteinExistence type="inferred from homology"/>
<name>A0A6G1IE84_9PLEO</name>
<gene>
    <name evidence="4" type="ORF">K458DRAFT_322399</name>
</gene>
<evidence type="ECO:0000256" key="1">
    <source>
        <dbReference type="ARBA" id="ARBA00006328"/>
    </source>
</evidence>
<dbReference type="SUPFAM" id="SSF51735">
    <property type="entry name" value="NAD(P)-binding Rossmann-fold domains"/>
    <property type="match status" value="1"/>
</dbReference>
<dbReference type="Gene3D" id="3.90.25.10">
    <property type="entry name" value="UDP-galactose 4-epimerase, domain 1"/>
    <property type="match status" value="1"/>
</dbReference>
<dbReference type="Pfam" id="PF05368">
    <property type="entry name" value="NmrA"/>
    <property type="match status" value="1"/>
</dbReference>
<keyword evidence="5" id="KW-1185">Reference proteome</keyword>
<sequence>MAPTKIFIIGGTGAQGIPIIRSLVQDNIYAVRILTRDPTSPRAQSLKSLGPNVELIQGSFTDEASLKSGYRGCDAAFVNIDGFNVGEKTEMYWAVRAYELAVADGGIKFFVYGNLEYVGKLAGYKEEFRSGHYDGKGRIGEWILFQGVEAKKARPDAMCVALFTTGPYIEMVLASGTIMTPTIEKNAHGEDVVTWKAPLTNDGAVAHVSLDDCGPYVRWLFDHPEEANGMDLQVAIDHIAYADLAAAFTKVTGHPAQFIDVSLDTWWKEGPMKSRAEFPAGYSADPEDPATMSFRRNFDGFWNIWRISRRNGSGLIQRNYKLLDEILPERIRSAEDFFRREDEKARMDGGSLWEKVKLGRLQPLLKLQEDRFRAPALE</sequence>
<reference evidence="4" key="1">
    <citation type="journal article" date="2020" name="Stud. Mycol.">
        <title>101 Dothideomycetes genomes: a test case for predicting lifestyles and emergence of pathogens.</title>
        <authorList>
            <person name="Haridas S."/>
            <person name="Albert R."/>
            <person name="Binder M."/>
            <person name="Bloem J."/>
            <person name="Labutti K."/>
            <person name="Salamov A."/>
            <person name="Andreopoulos B."/>
            <person name="Baker S."/>
            <person name="Barry K."/>
            <person name="Bills G."/>
            <person name="Bluhm B."/>
            <person name="Cannon C."/>
            <person name="Castanera R."/>
            <person name="Culley D."/>
            <person name="Daum C."/>
            <person name="Ezra D."/>
            <person name="Gonzalez J."/>
            <person name="Henrissat B."/>
            <person name="Kuo A."/>
            <person name="Liang C."/>
            <person name="Lipzen A."/>
            <person name="Lutzoni F."/>
            <person name="Magnuson J."/>
            <person name="Mondo S."/>
            <person name="Nolan M."/>
            <person name="Ohm R."/>
            <person name="Pangilinan J."/>
            <person name="Park H.-J."/>
            <person name="Ramirez L."/>
            <person name="Alfaro M."/>
            <person name="Sun H."/>
            <person name="Tritt A."/>
            <person name="Yoshinaga Y."/>
            <person name="Zwiers L.-H."/>
            <person name="Turgeon B."/>
            <person name="Goodwin S."/>
            <person name="Spatafora J."/>
            <person name="Crous P."/>
            <person name="Grigoriev I."/>
        </authorList>
    </citation>
    <scope>NUCLEOTIDE SEQUENCE</scope>
    <source>
        <strain evidence="4">CBS 122367</strain>
    </source>
</reference>
<dbReference type="InterPro" id="IPR036291">
    <property type="entry name" value="NAD(P)-bd_dom_sf"/>
</dbReference>
<protein>
    <submittedName>
        <fullName evidence="4">NmrA family protein</fullName>
    </submittedName>
</protein>
<feature type="domain" description="NmrA-like" evidence="3">
    <location>
        <begin position="5"/>
        <end position="269"/>
    </location>
</feature>
<dbReference type="AlphaFoldDB" id="A0A6G1IE84"/>
<dbReference type="InterPro" id="IPR008030">
    <property type="entry name" value="NmrA-like"/>
</dbReference>
<evidence type="ECO:0000313" key="4">
    <source>
        <dbReference type="EMBL" id="KAF2676281.1"/>
    </source>
</evidence>
<evidence type="ECO:0000256" key="2">
    <source>
        <dbReference type="ARBA" id="ARBA00022857"/>
    </source>
</evidence>
<organism evidence="4 5">
    <name type="scientific">Lentithecium fluviatile CBS 122367</name>
    <dbReference type="NCBI Taxonomy" id="1168545"/>
    <lineage>
        <taxon>Eukaryota</taxon>
        <taxon>Fungi</taxon>
        <taxon>Dikarya</taxon>
        <taxon>Ascomycota</taxon>
        <taxon>Pezizomycotina</taxon>
        <taxon>Dothideomycetes</taxon>
        <taxon>Pleosporomycetidae</taxon>
        <taxon>Pleosporales</taxon>
        <taxon>Massarineae</taxon>
        <taxon>Lentitheciaceae</taxon>
        <taxon>Lentithecium</taxon>
    </lineage>
</organism>
<accession>A0A6G1IE84</accession>
<dbReference type="InterPro" id="IPR051164">
    <property type="entry name" value="NmrA-like_oxidored"/>
</dbReference>
<dbReference type="EMBL" id="MU005637">
    <property type="protein sequence ID" value="KAF2676281.1"/>
    <property type="molecule type" value="Genomic_DNA"/>
</dbReference>
<dbReference type="PANTHER" id="PTHR42748">
    <property type="entry name" value="NITROGEN METABOLITE REPRESSION PROTEIN NMRA FAMILY MEMBER"/>
    <property type="match status" value="1"/>
</dbReference>
<keyword evidence="2" id="KW-0521">NADP</keyword>
<dbReference type="Proteomes" id="UP000799291">
    <property type="component" value="Unassembled WGS sequence"/>
</dbReference>
<evidence type="ECO:0000313" key="5">
    <source>
        <dbReference type="Proteomes" id="UP000799291"/>
    </source>
</evidence>
<dbReference type="Gene3D" id="3.40.50.720">
    <property type="entry name" value="NAD(P)-binding Rossmann-like Domain"/>
    <property type="match status" value="1"/>
</dbReference>
<dbReference type="OrthoDB" id="300709at2759"/>
<dbReference type="PANTHER" id="PTHR42748:SF14">
    <property type="entry name" value="SNOAL-LIKE DOMAIN-CONTAINING PROTEIN"/>
    <property type="match status" value="1"/>
</dbReference>
<comment type="similarity">
    <text evidence="1">Belongs to the NmrA-type oxidoreductase family.</text>
</comment>
<dbReference type="GO" id="GO:0005634">
    <property type="term" value="C:nucleus"/>
    <property type="evidence" value="ECO:0007669"/>
    <property type="project" value="TreeGrafter"/>
</dbReference>